<feature type="compositionally biased region" description="Low complexity" evidence="1">
    <location>
        <begin position="38"/>
        <end position="47"/>
    </location>
</feature>
<evidence type="ECO:0000313" key="3">
    <source>
        <dbReference type="EMBL" id="SIS16813.1"/>
    </source>
</evidence>
<name>A0A1N7GW36_9ACTN</name>
<organism evidence="3 4">
    <name type="scientific">Microbispora rosea</name>
    <dbReference type="NCBI Taxonomy" id="58117"/>
    <lineage>
        <taxon>Bacteria</taxon>
        <taxon>Bacillati</taxon>
        <taxon>Actinomycetota</taxon>
        <taxon>Actinomycetes</taxon>
        <taxon>Streptosporangiales</taxon>
        <taxon>Streptosporangiaceae</taxon>
        <taxon>Microbispora</taxon>
    </lineage>
</organism>
<feature type="signal peptide" evidence="2">
    <location>
        <begin position="1"/>
        <end position="19"/>
    </location>
</feature>
<keyword evidence="2" id="KW-0732">Signal</keyword>
<evidence type="ECO:0000313" key="4">
    <source>
        <dbReference type="Proteomes" id="UP000186096"/>
    </source>
</evidence>
<dbReference type="AlphaFoldDB" id="A0A1N7GW36"/>
<dbReference type="Proteomes" id="UP000186096">
    <property type="component" value="Unassembled WGS sequence"/>
</dbReference>
<reference evidence="4" key="1">
    <citation type="submission" date="2017-01" db="EMBL/GenBank/DDBJ databases">
        <authorList>
            <person name="Varghese N."/>
            <person name="Submissions S."/>
        </authorList>
    </citation>
    <scope>NUCLEOTIDE SEQUENCE [LARGE SCALE GENOMIC DNA]</scope>
    <source>
        <strain evidence="4">ATCC 12950</strain>
    </source>
</reference>
<dbReference type="EMBL" id="FTNI01000033">
    <property type="protein sequence ID" value="SIS16813.1"/>
    <property type="molecule type" value="Genomic_DNA"/>
</dbReference>
<accession>A0A1N7GW36</accession>
<protein>
    <submittedName>
        <fullName evidence="3">Uncharacterized protein</fullName>
    </submittedName>
</protein>
<evidence type="ECO:0000256" key="2">
    <source>
        <dbReference type="SAM" id="SignalP"/>
    </source>
</evidence>
<evidence type="ECO:0000256" key="1">
    <source>
        <dbReference type="SAM" id="MobiDB-lite"/>
    </source>
</evidence>
<feature type="chain" id="PRO_5039339792" evidence="2">
    <location>
        <begin position="20"/>
        <end position="98"/>
    </location>
</feature>
<proteinExistence type="predicted"/>
<keyword evidence="4" id="KW-1185">Reference proteome</keyword>
<gene>
    <name evidence="3" type="ORF">SAMN05421833_13352</name>
</gene>
<sequence length="98" mass="9818">MARLCHAPIRLLAPSSTRASTAAAAVPHTRSRPRHASDAAAASNTTAVTTTTWAVPAPLDSAPAGSSPPRVTAAAAKAIMPVVPARCTPATNIAVTSR</sequence>
<feature type="region of interest" description="Disordered" evidence="1">
    <location>
        <begin position="20"/>
        <end position="47"/>
    </location>
</feature>